<name>A0A833HPK6_9FIRM</name>
<accession>A0A833HPK6</accession>
<keyword evidence="2" id="KW-0732">Signal</keyword>
<evidence type="ECO:0000313" key="3">
    <source>
        <dbReference type="EMBL" id="KAB3531065.1"/>
    </source>
</evidence>
<sequence length="183" mass="21275">MKRIIAMVLMVCIVALGGGSVYAHTVEEATPLEENLNVFEGEGGFKGQRGQRRFDIIKELRDEIQQLNQLKIQRLELKIEVTERQGTILDLTINARENQMKEELQQAKEVRQEIKDIHDQLKEYREEVKAEVESFREAVKNHEIEEAREHIENIINIKTTINSMISEKILLLDEIIEILTVEI</sequence>
<dbReference type="RefSeq" id="WP_151865343.1">
    <property type="nucleotide sequence ID" value="NZ_WBZB01000014.1"/>
</dbReference>
<dbReference type="Proteomes" id="UP000465601">
    <property type="component" value="Unassembled WGS sequence"/>
</dbReference>
<evidence type="ECO:0000256" key="2">
    <source>
        <dbReference type="SAM" id="SignalP"/>
    </source>
</evidence>
<dbReference type="OrthoDB" id="1952293at2"/>
<keyword evidence="1" id="KW-0175">Coiled coil</keyword>
<reference evidence="3 4" key="1">
    <citation type="submission" date="2019-10" db="EMBL/GenBank/DDBJ databases">
        <title>Alkaliphilus serpentinus sp. nov. and Alkaliphilus pronyensis sp. nov., two novel anaerobic alkaliphilic species isolated from the serpentinized-hosted hydrothermal field of the Prony Bay (New Caledonia).</title>
        <authorList>
            <person name="Postec A."/>
        </authorList>
    </citation>
    <scope>NUCLEOTIDE SEQUENCE [LARGE SCALE GENOMIC DNA]</scope>
    <source>
        <strain evidence="3 4">LacT</strain>
    </source>
</reference>
<evidence type="ECO:0000313" key="4">
    <source>
        <dbReference type="Proteomes" id="UP000465601"/>
    </source>
</evidence>
<feature type="coiled-coil region" evidence="1">
    <location>
        <begin position="57"/>
        <end position="145"/>
    </location>
</feature>
<comment type="caution">
    <text evidence="3">The sequence shown here is derived from an EMBL/GenBank/DDBJ whole genome shotgun (WGS) entry which is preliminary data.</text>
</comment>
<dbReference type="AlphaFoldDB" id="A0A833HPK6"/>
<dbReference type="EMBL" id="WBZB01000014">
    <property type="protein sequence ID" value="KAB3531065.1"/>
    <property type="molecule type" value="Genomic_DNA"/>
</dbReference>
<feature type="chain" id="PRO_5032885316" evidence="2">
    <location>
        <begin position="24"/>
        <end position="183"/>
    </location>
</feature>
<protein>
    <submittedName>
        <fullName evidence="3">Uncharacterized protein</fullName>
    </submittedName>
</protein>
<feature type="signal peptide" evidence="2">
    <location>
        <begin position="1"/>
        <end position="23"/>
    </location>
</feature>
<gene>
    <name evidence="3" type="ORF">F8153_05360</name>
</gene>
<evidence type="ECO:0000256" key="1">
    <source>
        <dbReference type="SAM" id="Coils"/>
    </source>
</evidence>
<keyword evidence="4" id="KW-1185">Reference proteome</keyword>
<organism evidence="3 4">
    <name type="scientific">Alkaliphilus serpentinus</name>
    <dbReference type="NCBI Taxonomy" id="1482731"/>
    <lineage>
        <taxon>Bacteria</taxon>
        <taxon>Bacillati</taxon>
        <taxon>Bacillota</taxon>
        <taxon>Clostridia</taxon>
        <taxon>Peptostreptococcales</taxon>
        <taxon>Natronincolaceae</taxon>
        <taxon>Alkaliphilus</taxon>
    </lineage>
</organism>
<proteinExistence type="predicted"/>